<organism evidence="2 3">
    <name type="scientific">Chelatococcus asaccharovorans</name>
    <dbReference type="NCBI Taxonomy" id="28210"/>
    <lineage>
        <taxon>Bacteria</taxon>
        <taxon>Pseudomonadati</taxon>
        <taxon>Pseudomonadota</taxon>
        <taxon>Alphaproteobacteria</taxon>
        <taxon>Hyphomicrobiales</taxon>
        <taxon>Chelatococcaceae</taxon>
        <taxon>Chelatococcus</taxon>
    </lineage>
</organism>
<dbReference type="PANTHER" id="PTHR43433:SF5">
    <property type="entry name" value="AB HYDROLASE-1 DOMAIN-CONTAINING PROTEIN"/>
    <property type="match status" value="1"/>
</dbReference>
<evidence type="ECO:0000313" key="2">
    <source>
        <dbReference type="EMBL" id="PXW54180.1"/>
    </source>
</evidence>
<gene>
    <name evidence="2" type="ORF">C7450_112209</name>
</gene>
<evidence type="ECO:0000313" key="3">
    <source>
        <dbReference type="Proteomes" id="UP000248021"/>
    </source>
</evidence>
<dbReference type="InterPro" id="IPR029058">
    <property type="entry name" value="AB_hydrolase_fold"/>
</dbReference>
<dbReference type="EMBL" id="QJJK01000012">
    <property type="protein sequence ID" value="PXW54180.1"/>
    <property type="molecule type" value="Genomic_DNA"/>
</dbReference>
<dbReference type="AlphaFoldDB" id="A0A2V3TXQ2"/>
<protein>
    <submittedName>
        <fullName evidence="2">3-oxoadipate enol-lactonase</fullName>
    </submittedName>
</protein>
<dbReference type="PRINTS" id="PR00111">
    <property type="entry name" value="ABHYDROLASE"/>
</dbReference>
<dbReference type="Proteomes" id="UP000248021">
    <property type="component" value="Unassembled WGS sequence"/>
</dbReference>
<proteinExistence type="predicted"/>
<dbReference type="InterPro" id="IPR050471">
    <property type="entry name" value="AB_hydrolase"/>
</dbReference>
<keyword evidence="3" id="KW-1185">Reference proteome</keyword>
<comment type="caution">
    <text evidence="2">The sequence shown here is derived from an EMBL/GenBank/DDBJ whole genome shotgun (WGS) entry which is preliminary data.</text>
</comment>
<feature type="domain" description="AB hydrolase-1" evidence="1">
    <location>
        <begin position="21"/>
        <end position="243"/>
    </location>
</feature>
<reference evidence="2 3" key="1">
    <citation type="submission" date="2018-05" db="EMBL/GenBank/DDBJ databases">
        <title>Genomic Encyclopedia of Type Strains, Phase IV (KMG-IV): sequencing the most valuable type-strain genomes for metagenomic binning, comparative biology and taxonomic classification.</title>
        <authorList>
            <person name="Goeker M."/>
        </authorList>
    </citation>
    <scope>NUCLEOTIDE SEQUENCE [LARGE SCALE GENOMIC DNA]</scope>
    <source>
        <strain evidence="2 3">DSM 6462</strain>
    </source>
</reference>
<dbReference type="PANTHER" id="PTHR43433">
    <property type="entry name" value="HYDROLASE, ALPHA/BETA FOLD FAMILY PROTEIN"/>
    <property type="match status" value="1"/>
</dbReference>
<dbReference type="Gene3D" id="3.40.50.1820">
    <property type="entry name" value="alpha/beta hydrolase"/>
    <property type="match status" value="1"/>
</dbReference>
<name>A0A2V3TXQ2_9HYPH</name>
<sequence length="261" mass="28217">MADWIETNGTILRVAVEGEGPPLVLVHEIGGTLESYDAVVPALARTHRVVRYDMRGCGLSEFNVAPITLPLLVNDLLGILDAYDLRRVSVAGCAAGAAVAIGLALDHPARVHKVVAMSPALQVPPEKKAAVLARADAFEGEGLRPTQDARMASSYPEALRGDRARFDRIRRQRLAANPYGIAGLLRMLARLDMTRRLPELRHPMLVMAGIHDGDRPPQVVKPIADAVPGARYMEIESGHFMPMQTPDAIIAALTDFLSPTS</sequence>
<evidence type="ECO:0000259" key="1">
    <source>
        <dbReference type="Pfam" id="PF00561"/>
    </source>
</evidence>
<dbReference type="SUPFAM" id="SSF53474">
    <property type="entry name" value="alpha/beta-Hydrolases"/>
    <property type="match status" value="1"/>
</dbReference>
<dbReference type="InterPro" id="IPR000073">
    <property type="entry name" value="AB_hydrolase_1"/>
</dbReference>
<dbReference type="RefSeq" id="WP_110377408.1">
    <property type="nucleotide sequence ID" value="NZ_JAHBRY010000002.1"/>
</dbReference>
<dbReference type="OrthoDB" id="9785847at2"/>
<accession>A0A2V3TXQ2</accession>
<dbReference type="Pfam" id="PF00561">
    <property type="entry name" value="Abhydrolase_1"/>
    <property type="match status" value="1"/>
</dbReference>